<dbReference type="Proteomes" id="UP000215914">
    <property type="component" value="Chromosome 1"/>
</dbReference>
<dbReference type="EMBL" id="CM007890">
    <property type="protein sequence ID" value="OTG36258.1"/>
    <property type="molecule type" value="Genomic_DNA"/>
</dbReference>
<evidence type="ECO:0000313" key="2">
    <source>
        <dbReference type="EMBL" id="OTG36258.1"/>
    </source>
</evidence>
<name>A0A251VKX4_HELAN</name>
<evidence type="ECO:0000313" key="3">
    <source>
        <dbReference type="Proteomes" id="UP000215914"/>
    </source>
</evidence>
<gene>
    <name evidence="2" type="ORF">HannXRQ_Chr01g0005631</name>
    <name evidence="1" type="ORF">HanXRQr2_Chr01g0003631</name>
</gene>
<keyword evidence="3" id="KW-1185">Reference proteome</keyword>
<dbReference type="Gramene" id="mRNA:HanXRQr2_Chr01g0003631">
    <property type="protein sequence ID" value="mRNA:HanXRQr2_Chr01g0003631"/>
    <property type="gene ID" value="HanXRQr2_Chr01g0003631"/>
</dbReference>
<evidence type="ECO:0000313" key="1">
    <source>
        <dbReference type="EMBL" id="KAF5820564.1"/>
    </source>
</evidence>
<accession>A0A251VKX4</accession>
<organism evidence="2 3">
    <name type="scientific">Helianthus annuus</name>
    <name type="common">Common sunflower</name>
    <dbReference type="NCBI Taxonomy" id="4232"/>
    <lineage>
        <taxon>Eukaryota</taxon>
        <taxon>Viridiplantae</taxon>
        <taxon>Streptophyta</taxon>
        <taxon>Embryophyta</taxon>
        <taxon>Tracheophyta</taxon>
        <taxon>Spermatophyta</taxon>
        <taxon>Magnoliopsida</taxon>
        <taxon>eudicotyledons</taxon>
        <taxon>Gunneridae</taxon>
        <taxon>Pentapetalae</taxon>
        <taxon>asterids</taxon>
        <taxon>campanulids</taxon>
        <taxon>Asterales</taxon>
        <taxon>Asteraceae</taxon>
        <taxon>Asteroideae</taxon>
        <taxon>Heliantheae alliance</taxon>
        <taxon>Heliantheae</taxon>
        <taxon>Helianthus</taxon>
    </lineage>
</organism>
<reference evidence="1 3" key="1">
    <citation type="journal article" date="2017" name="Nature">
        <title>The sunflower genome provides insights into oil metabolism, flowering and Asterid evolution.</title>
        <authorList>
            <person name="Badouin H."/>
            <person name="Gouzy J."/>
            <person name="Grassa C.J."/>
            <person name="Murat F."/>
            <person name="Staton S.E."/>
            <person name="Cottret L."/>
            <person name="Lelandais-Briere C."/>
            <person name="Owens G.L."/>
            <person name="Carrere S."/>
            <person name="Mayjonade B."/>
            <person name="Legrand L."/>
            <person name="Gill N."/>
            <person name="Kane N.C."/>
            <person name="Bowers J.E."/>
            <person name="Hubner S."/>
            <person name="Bellec A."/>
            <person name="Berard A."/>
            <person name="Berges H."/>
            <person name="Blanchet N."/>
            <person name="Boniface M.C."/>
            <person name="Brunel D."/>
            <person name="Catrice O."/>
            <person name="Chaidir N."/>
            <person name="Claudel C."/>
            <person name="Donnadieu C."/>
            <person name="Faraut T."/>
            <person name="Fievet G."/>
            <person name="Helmstetter N."/>
            <person name="King M."/>
            <person name="Knapp S.J."/>
            <person name="Lai Z."/>
            <person name="Le Paslier M.C."/>
            <person name="Lippi Y."/>
            <person name="Lorenzon L."/>
            <person name="Mandel J.R."/>
            <person name="Marage G."/>
            <person name="Marchand G."/>
            <person name="Marquand E."/>
            <person name="Bret-Mestries E."/>
            <person name="Morien E."/>
            <person name="Nambeesan S."/>
            <person name="Nguyen T."/>
            <person name="Pegot-Espagnet P."/>
            <person name="Pouilly N."/>
            <person name="Raftis F."/>
            <person name="Sallet E."/>
            <person name="Schiex T."/>
            <person name="Thomas J."/>
            <person name="Vandecasteele C."/>
            <person name="Vares D."/>
            <person name="Vear F."/>
            <person name="Vautrin S."/>
            <person name="Crespi M."/>
            <person name="Mangin B."/>
            <person name="Burke J.M."/>
            <person name="Salse J."/>
            <person name="Munos S."/>
            <person name="Vincourt P."/>
            <person name="Rieseberg L.H."/>
            <person name="Langlade N.B."/>
        </authorList>
    </citation>
    <scope>NUCLEOTIDE SEQUENCE [LARGE SCALE GENOMIC DNA]</scope>
    <source>
        <strain evidence="3">cv. SF193</strain>
        <tissue evidence="1">Leaves</tissue>
    </source>
</reference>
<proteinExistence type="predicted"/>
<reference evidence="1" key="3">
    <citation type="submission" date="2020-06" db="EMBL/GenBank/DDBJ databases">
        <title>Helianthus annuus Genome sequencing and assembly Release 2.</title>
        <authorList>
            <person name="Gouzy J."/>
            <person name="Langlade N."/>
            <person name="Munos S."/>
        </authorList>
    </citation>
    <scope>NUCLEOTIDE SEQUENCE</scope>
    <source>
        <tissue evidence="1">Leaves</tissue>
    </source>
</reference>
<dbReference type="EMBL" id="MNCJ02000316">
    <property type="protein sequence ID" value="KAF5820564.1"/>
    <property type="molecule type" value="Genomic_DNA"/>
</dbReference>
<dbReference type="AlphaFoldDB" id="A0A251VKX4"/>
<dbReference type="InParanoid" id="A0A251VKX4"/>
<protein>
    <submittedName>
        <fullName evidence="2">Uncharacterized protein</fullName>
    </submittedName>
</protein>
<reference evidence="2" key="2">
    <citation type="submission" date="2017-02" db="EMBL/GenBank/DDBJ databases">
        <title>Sunflower complete genome.</title>
        <authorList>
            <person name="Langlade N."/>
            <person name="Munos S."/>
        </authorList>
    </citation>
    <scope>NUCLEOTIDE SEQUENCE [LARGE SCALE GENOMIC DNA]</scope>
    <source>
        <tissue evidence="2">Leaves</tissue>
    </source>
</reference>
<sequence length="61" mass="7162">MLTSCKNCNLAHISYDIFDEQLDFIMNELLKRKVFCMLGTEQSFEYMAFKTQVLITANFGR</sequence>